<evidence type="ECO:0000313" key="1">
    <source>
        <dbReference type="EMBL" id="MBX42048.1"/>
    </source>
</evidence>
<accession>A0A2P2NHT5</accession>
<name>A0A2P2NHT5_RHIMU</name>
<sequence>MNVIFSKALISSFSNRYDRKQFQ</sequence>
<reference evidence="1" key="1">
    <citation type="submission" date="2018-02" db="EMBL/GenBank/DDBJ databases">
        <title>Rhizophora mucronata_Transcriptome.</title>
        <authorList>
            <person name="Meera S.P."/>
            <person name="Sreeshan A."/>
            <person name="Augustine A."/>
        </authorList>
    </citation>
    <scope>NUCLEOTIDE SEQUENCE</scope>
    <source>
        <tissue evidence="1">Leaf</tissue>
    </source>
</reference>
<dbReference type="AlphaFoldDB" id="A0A2P2NHT5"/>
<dbReference type="EMBL" id="GGEC01061564">
    <property type="protein sequence ID" value="MBX42048.1"/>
    <property type="molecule type" value="Transcribed_RNA"/>
</dbReference>
<proteinExistence type="predicted"/>
<organism evidence="1">
    <name type="scientific">Rhizophora mucronata</name>
    <name type="common">Asiatic mangrove</name>
    <dbReference type="NCBI Taxonomy" id="61149"/>
    <lineage>
        <taxon>Eukaryota</taxon>
        <taxon>Viridiplantae</taxon>
        <taxon>Streptophyta</taxon>
        <taxon>Embryophyta</taxon>
        <taxon>Tracheophyta</taxon>
        <taxon>Spermatophyta</taxon>
        <taxon>Magnoliopsida</taxon>
        <taxon>eudicotyledons</taxon>
        <taxon>Gunneridae</taxon>
        <taxon>Pentapetalae</taxon>
        <taxon>rosids</taxon>
        <taxon>fabids</taxon>
        <taxon>Malpighiales</taxon>
        <taxon>Rhizophoraceae</taxon>
        <taxon>Rhizophora</taxon>
    </lineage>
</organism>
<protein>
    <submittedName>
        <fullName evidence="1">Uncharacterized protein</fullName>
    </submittedName>
</protein>